<evidence type="ECO:0000259" key="15">
    <source>
        <dbReference type="PROSITE" id="PS51332"/>
    </source>
</evidence>
<dbReference type="Pfam" id="PF02310">
    <property type="entry name" value="B12-binding"/>
    <property type="match status" value="1"/>
</dbReference>
<dbReference type="InterPro" id="IPR050554">
    <property type="entry name" value="Met_Synthase/Corrinoid"/>
</dbReference>
<dbReference type="PROSITE" id="PS50972">
    <property type="entry name" value="PTERIN_BINDING"/>
    <property type="match status" value="1"/>
</dbReference>
<evidence type="ECO:0000256" key="10">
    <source>
        <dbReference type="PIRNR" id="PIRNR000381"/>
    </source>
</evidence>
<feature type="domain" description="AdoMet activation" evidence="14">
    <location>
        <begin position="566"/>
        <end position="893"/>
    </location>
</feature>
<dbReference type="OrthoDB" id="9803687at2"/>
<dbReference type="GO" id="GO:0005829">
    <property type="term" value="C:cytosol"/>
    <property type="evidence" value="ECO:0007669"/>
    <property type="project" value="TreeGrafter"/>
</dbReference>
<keyword evidence="18" id="KW-1185">Reference proteome</keyword>
<dbReference type="AlphaFoldDB" id="A0A1B9DZN4"/>
<dbReference type="SMART" id="SM01018">
    <property type="entry name" value="B12-binding_2"/>
    <property type="match status" value="1"/>
</dbReference>
<comment type="similarity">
    <text evidence="1">Belongs to the vitamin-B12 dependent methionine synthase family.</text>
</comment>
<dbReference type="SUPFAM" id="SSF51717">
    <property type="entry name" value="Dihydropteroate synthetase-like"/>
    <property type="match status" value="1"/>
</dbReference>
<feature type="binding site" evidence="12">
    <location>
        <position position="530"/>
    </location>
    <ligand>
        <name>methylcob(III)alamin</name>
        <dbReference type="ChEBI" id="CHEBI:28115"/>
    </ligand>
</feature>
<comment type="cofactor">
    <cofactor evidence="10 11">
        <name>methylcob(III)alamin</name>
        <dbReference type="ChEBI" id="CHEBI:28115"/>
    </cofactor>
</comment>
<dbReference type="SUPFAM" id="SSF47644">
    <property type="entry name" value="Methionine synthase domain"/>
    <property type="match status" value="1"/>
</dbReference>
<dbReference type="GO" id="GO:0008270">
    <property type="term" value="F:zinc ion binding"/>
    <property type="evidence" value="ECO:0007669"/>
    <property type="project" value="UniProtKB-UniRule"/>
</dbReference>
<dbReference type="PROSITE" id="PS51332">
    <property type="entry name" value="B12_BINDING"/>
    <property type="match status" value="1"/>
</dbReference>
<keyword evidence="5 10" id="KW-0949">S-adenosyl-L-methionine</keyword>
<dbReference type="STRING" id="1763534.GCA_001831475_00370"/>
<dbReference type="PANTHER" id="PTHR45833:SF1">
    <property type="entry name" value="METHIONINE SYNTHASE"/>
    <property type="match status" value="1"/>
</dbReference>
<evidence type="ECO:0000256" key="7">
    <source>
        <dbReference type="ARBA" id="ARBA00022737"/>
    </source>
</evidence>
<dbReference type="Pfam" id="PF02607">
    <property type="entry name" value="B12-binding_2"/>
    <property type="match status" value="1"/>
</dbReference>
<dbReference type="Gene3D" id="1.10.288.10">
    <property type="entry name" value="Cobalamin-dependent Methionine Synthase, domain 2"/>
    <property type="match status" value="1"/>
</dbReference>
<dbReference type="Gene3D" id="3.40.50.280">
    <property type="entry name" value="Cobalamin-binding domain"/>
    <property type="match status" value="1"/>
</dbReference>
<comment type="caution">
    <text evidence="17">The sequence shown here is derived from an EMBL/GenBank/DDBJ whole genome shotgun (WGS) entry which is preliminary data.</text>
</comment>
<dbReference type="InterPro" id="IPR036724">
    <property type="entry name" value="Cobalamin-bd_sf"/>
</dbReference>
<evidence type="ECO:0000259" key="14">
    <source>
        <dbReference type="PROSITE" id="PS50974"/>
    </source>
</evidence>
<evidence type="ECO:0000256" key="3">
    <source>
        <dbReference type="ARBA" id="ARBA00022628"/>
    </source>
</evidence>
<dbReference type="CDD" id="cd00740">
    <property type="entry name" value="MeTr"/>
    <property type="match status" value="1"/>
</dbReference>
<feature type="binding site" evidence="12">
    <location>
        <position position="803"/>
    </location>
    <ligand>
        <name>S-adenosyl-L-methionine</name>
        <dbReference type="ChEBI" id="CHEBI:59789"/>
    </ligand>
</feature>
<comment type="catalytic activity">
    <reaction evidence="10">
        <text>(6S)-5-methyl-5,6,7,8-tetrahydrofolate + L-homocysteine = (6S)-5,6,7,8-tetrahydrofolate + L-methionine</text>
        <dbReference type="Rhea" id="RHEA:11172"/>
        <dbReference type="ChEBI" id="CHEBI:18608"/>
        <dbReference type="ChEBI" id="CHEBI:57453"/>
        <dbReference type="ChEBI" id="CHEBI:57844"/>
        <dbReference type="ChEBI" id="CHEBI:58199"/>
        <dbReference type="EC" id="2.1.1.13"/>
    </reaction>
</comment>
<evidence type="ECO:0000256" key="5">
    <source>
        <dbReference type="ARBA" id="ARBA00022691"/>
    </source>
</evidence>
<dbReference type="GO" id="GO:0008705">
    <property type="term" value="F:methionine synthase activity"/>
    <property type="evidence" value="ECO:0007669"/>
    <property type="project" value="UniProtKB-UniRule"/>
</dbReference>
<keyword evidence="8 10" id="KW-0170">Cobalt</keyword>
<dbReference type="PIRSF" id="PIRSF000381">
    <property type="entry name" value="MetH"/>
    <property type="match status" value="1"/>
</dbReference>
<keyword evidence="10" id="KW-0028">Amino-acid biosynthesis</keyword>
<dbReference type="Pfam" id="PF02965">
    <property type="entry name" value="Met_synt_B12"/>
    <property type="match status" value="1"/>
</dbReference>
<evidence type="ECO:0000256" key="6">
    <source>
        <dbReference type="ARBA" id="ARBA00022723"/>
    </source>
</evidence>
<keyword evidence="2 10" id="KW-0489">Methyltransferase</keyword>
<feature type="binding site" evidence="12">
    <location>
        <position position="474"/>
    </location>
    <ligand>
        <name>methylcob(III)alamin</name>
        <dbReference type="ChEBI" id="CHEBI:28115"/>
    </ligand>
</feature>
<dbReference type="RefSeq" id="WP_066335248.1">
    <property type="nucleotide sequence ID" value="NZ_CP017688.1"/>
</dbReference>
<keyword evidence="7" id="KW-0677">Repeat</keyword>
<feature type="binding site" description="axial binding residue" evidence="11">
    <location>
        <position position="429"/>
    </location>
    <ligand>
        <name>methylcob(III)alamin</name>
        <dbReference type="ChEBI" id="CHEBI:28115"/>
    </ligand>
    <ligandPart>
        <name>Co</name>
        <dbReference type="ChEBI" id="CHEBI:27638"/>
    </ligandPart>
</feature>
<feature type="domain" description="B12-binding N-terminal" evidence="16">
    <location>
        <begin position="318"/>
        <end position="412"/>
    </location>
</feature>
<keyword evidence="6 10" id="KW-0479">Metal-binding</keyword>
<dbReference type="InterPro" id="IPR003759">
    <property type="entry name" value="Cbl-bd_cap"/>
</dbReference>
<dbReference type="GO" id="GO:0031419">
    <property type="term" value="F:cobalamin binding"/>
    <property type="evidence" value="ECO:0007669"/>
    <property type="project" value="UniProtKB-UniRule"/>
</dbReference>
<gene>
    <name evidence="17" type="ORF">LPBF_08815</name>
</gene>
<dbReference type="FunFam" id="3.20.20.20:FF:000002">
    <property type="entry name" value="Methionine synthase"/>
    <property type="match status" value="1"/>
</dbReference>
<comment type="pathway">
    <text evidence="10">Amino-acid biosynthesis; L-methionine biosynthesis via de novo pathway; L-methionine from L-homocysteine (MetH route): step 1/1.</text>
</comment>
<dbReference type="SUPFAM" id="SSF56507">
    <property type="entry name" value="Methionine synthase activation domain-like"/>
    <property type="match status" value="1"/>
</dbReference>
<feature type="binding site" evidence="12">
    <location>
        <begin position="858"/>
        <end position="859"/>
    </location>
    <ligand>
        <name>S-adenosyl-L-methionine</name>
        <dbReference type="ChEBI" id="CHEBI:59789"/>
    </ligand>
</feature>
<keyword evidence="3 10" id="KW-0846">Cobalamin</keyword>
<feature type="domain" description="B12-binding" evidence="15">
    <location>
        <begin position="416"/>
        <end position="551"/>
    </location>
</feature>
<feature type="binding site" evidence="12">
    <location>
        <begin position="426"/>
        <end position="430"/>
    </location>
    <ligand>
        <name>methylcob(III)alamin</name>
        <dbReference type="ChEBI" id="CHEBI:28115"/>
    </ligand>
</feature>
<evidence type="ECO:0000256" key="4">
    <source>
        <dbReference type="ARBA" id="ARBA00022679"/>
    </source>
</evidence>
<dbReference type="InterPro" id="IPR011822">
    <property type="entry name" value="MetH"/>
</dbReference>
<dbReference type="GO" id="GO:0046653">
    <property type="term" value="P:tetrahydrofolate metabolic process"/>
    <property type="evidence" value="ECO:0007669"/>
    <property type="project" value="TreeGrafter"/>
</dbReference>
<evidence type="ECO:0000256" key="1">
    <source>
        <dbReference type="ARBA" id="ARBA00010398"/>
    </source>
</evidence>
<dbReference type="Pfam" id="PF00809">
    <property type="entry name" value="Pterin_bind"/>
    <property type="match status" value="1"/>
</dbReference>
<dbReference type="FunFam" id="3.40.50.280:FF:000001">
    <property type="entry name" value="Methionine synthase"/>
    <property type="match status" value="1"/>
</dbReference>
<dbReference type="SUPFAM" id="SSF52242">
    <property type="entry name" value="Cobalamin (vitamin B12)-binding domain"/>
    <property type="match status" value="1"/>
</dbReference>
<comment type="domain">
    <text evidence="10">Modular enzyme with four functionally distinct domains. The isolated Hcy-binding domain catalyzes methyl transfer from free methylcobalamin to homocysteine. The Hcy-binding domain in association with the pterin-binding domain catalyzes the methylation of cob(I)alamin by methyltetrahydrofolate and the methylation of homocysteine. The B12-binding domain binds the cofactor. The AdoMet activation domain binds S-adenosyl-L-methionine. Under aerobic conditions cob(I)alamin can be converted to inactive cob(II)alamin. Reductive methylation by S-adenosyl-L-methionine and flavodoxin regenerates methylcobalamin.</text>
</comment>
<organism evidence="17 18">
    <name type="scientific">Flavobacterium crassostreae</name>
    <dbReference type="NCBI Taxonomy" id="1763534"/>
    <lineage>
        <taxon>Bacteria</taxon>
        <taxon>Pseudomonadati</taxon>
        <taxon>Bacteroidota</taxon>
        <taxon>Flavobacteriia</taxon>
        <taxon>Flavobacteriales</taxon>
        <taxon>Flavobacteriaceae</taxon>
        <taxon>Flavobacterium</taxon>
    </lineage>
</organism>
<dbReference type="UniPathway" id="UPA00051">
    <property type="reaction ID" value="UER00081"/>
</dbReference>
<comment type="function">
    <text evidence="10">Catalyzes the transfer of a methyl group from methyl-cobalamin to homocysteine, yielding enzyme-bound cob(I)alamin and methionine. Subsequently, remethylates the cofactor using methyltetrahydrofolate.</text>
</comment>
<dbReference type="EMBL" id="LVEP01000035">
    <property type="protein sequence ID" value="OCB75151.1"/>
    <property type="molecule type" value="Genomic_DNA"/>
</dbReference>
<keyword evidence="4 10" id="KW-0808">Transferase</keyword>
<dbReference type="Gene3D" id="3.10.196.10">
    <property type="entry name" value="Vitamin B12-dependent methionine synthase, activation domain"/>
    <property type="match status" value="1"/>
</dbReference>
<comment type="cofactor">
    <cofactor evidence="10">
        <name>Zn(2+)</name>
        <dbReference type="ChEBI" id="CHEBI:29105"/>
    </cofactor>
</comment>
<accession>A0A1B9DZN4</accession>
<dbReference type="PROSITE" id="PS50974">
    <property type="entry name" value="ADOMET_ACTIVATION"/>
    <property type="match status" value="1"/>
</dbReference>
<dbReference type="InterPro" id="IPR036594">
    <property type="entry name" value="Meth_synthase_dom"/>
</dbReference>
<dbReference type="GO" id="GO:0050667">
    <property type="term" value="P:homocysteine metabolic process"/>
    <property type="evidence" value="ECO:0007669"/>
    <property type="project" value="TreeGrafter"/>
</dbReference>
<evidence type="ECO:0000256" key="9">
    <source>
        <dbReference type="NCBIfam" id="TIGR02082"/>
    </source>
</evidence>
<name>A0A1B9DZN4_9FLAO</name>
<feature type="binding site" evidence="12">
    <location>
        <position position="362"/>
    </location>
    <ligand>
        <name>methylcob(III)alamin</name>
        <dbReference type="ChEBI" id="CHEBI:28115"/>
    </ligand>
</feature>
<proteinExistence type="inferred from homology"/>
<evidence type="ECO:0000256" key="12">
    <source>
        <dbReference type="PIRSR" id="PIRSR000381-2"/>
    </source>
</evidence>
<dbReference type="Gene3D" id="1.10.1240.10">
    <property type="entry name" value="Methionine synthase domain"/>
    <property type="match status" value="1"/>
</dbReference>
<evidence type="ECO:0000259" key="16">
    <source>
        <dbReference type="PROSITE" id="PS51337"/>
    </source>
</evidence>
<dbReference type="EC" id="2.1.1.13" evidence="9 10"/>
<dbReference type="FunFam" id="1.10.1240.10:FF:000001">
    <property type="entry name" value="Methionine synthase"/>
    <property type="match status" value="1"/>
</dbReference>
<feature type="domain" description="Pterin-binding" evidence="13">
    <location>
        <begin position="26"/>
        <end position="287"/>
    </location>
</feature>
<dbReference type="PROSITE" id="PS51337">
    <property type="entry name" value="B12_BINDING_NTER"/>
    <property type="match status" value="1"/>
</dbReference>
<protein>
    <recommendedName>
        <fullName evidence="9 10">Methionine synthase</fullName>
        <ecNumber evidence="9 10">2.1.1.13</ecNumber>
    </recommendedName>
    <alternativeName>
        <fullName evidence="10">5-methyltetrahydrofolate--homocysteine methyltransferase</fullName>
    </alternativeName>
</protein>
<evidence type="ECO:0000259" key="13">
    <source>
        <dbReference type="PROSITE" id="PS50972"/>
    </source>
</evidence>
<keyword evidence="10" id="KW-0862">Zinc</keyword>
<dbReference type="InterPro" id="IPR006158">
    <property type="entry name" value="Cobalamin-bd"/>
</dbReference>
<evidence type="ECO:0000313" key="17">
    <source>
        <dbReference type="EMBL" id="OCB75151.1"/>
    </source>
</evidence>
<evidence type="ECO:0000256" key="2">
    <source>
        <dbReference type="ARBA" id="ARBA00022603"/>
    </source>
</evidence>
<feature type="binding site" evidence="12">
    <location>
        <position position="615"/>
    </location>
    <ligand>
        <name>S-adenosyl-L-methionine</name>
        <dbReference type="ChEBI" id="CHEBI:59789"/>
    </ligand>
</feature>
<dbReference type="NCBIfam" id="TIGR02082">
    <property type="entry name" value="metH"/>
    <property type="match status" value="1"/>
</dbReference>
<reference evidence="17 18" key="1">
    <citation type="submission" date="2016-03" db="EMBL/GenBank/DDBJ databases">
        <authorList>
            <person name="Ploux O."/>
        </authorList>
    </citation>
    <scope>NUCLEOTIDE SEQUENCE [LARGE SCALE GENOMIC DNA]</scope>
    <source>
        <strain evidence="17 18">LPB0076</strain>
    </source>
</reference>
<dbReference type="InterPro" id="IPR011005">
    <property type="entry name" value="Dihydropteroate_synth-like_sf"/>
</dbReference>
<evidence type="ECO:0000313" key="18">
    <source>
        <dbReference type="Proteomes" id="UP000093510"/>
    </source>
</evidence>
<dbReference type="Proteomes" id="UP000093510">
    <property type="component" value="Unassembled WGS sequence"/>
</dbReference>
<evidence type="ECO:0000256" key="11">
    <source>
        <dbReference type="PIRSR" id="PIRSR000381-1"/>
    </source>
</evidence>
<dbReference type="CDD" id="cd02069">
    <property type="entry name" value="methionine_synthase_B12_BD"/>
    <property type="match status" value="1"/>
</dbReference>
<evidence type="ECO:0000256" key="8">
    <source>
        <dbReference type="ARBA" id="ARBA00023285"/>
    </source>
</evidence>
<feature type="binding site" evidence="12">
    <location>
        <position position="478"/>
    </location>
    <ligand>
        <name>methylcob(III)alamin</name>
        <dbReference type="ChEBI" id="CHEBI:28115"/>
    </ligand>
</feature>
<dbReference type="GO" id="GO:0032259">
    <property type="term" value="P:methylation"/>
    <property type="evidence" value="ECO:0007669"/>
    <property type="project" value="UniProtKB-KW"/>
</dbReference>
<dbReference type="InterPro" id="IPR000489">
    <property type="entry name" value="Pterin-binding_dom"/>
</dbReference>
<sequence>MAAVETRKNLVLAGLEPLIITPDSVFVNVGERTNVTGSRKFLRLIKEEKYEEALSIAKEQVEGGAQIIDINMDEGMLDGQYAMTKFLNLIAAEPDIARVPIMIDSSKWDIIEAGLKVVQGKSVVNSISLKEGEEQFIHHAKLIKRYGAAAIIMAFDEVGQADNYERRVEICQRSYDILVNKVGFPAQDIIFDLNIFPVATGMEEHRLNALDFFRGTKWVRENLPHAHISGGVSNVSFSFRGNDAVREAMHSVFLYHAIQNGMTMGIVNPEMLTIYDDIPKDLLEHVEDVILNRRDDATERLLDFAENVKGDVKSNEKAVQEWRSGTVQERITHSLVKGIDAFIELDVEEARLEATKPIEVIEINLMTGMNVVGDLFGSGKMFLPQVVKSARVMKKAVAYLLPYIEASKQAGDKSGNGKILMATVKGDVHDIGKNIVSVVLACNNYEIVDLGVMVAPEKIIAAAIEHEVDIIGLSGLITPSLDEMVYLAKELDKRGMKIPVMIGGATTSRAHTAVKIAPQYRETVVHVNDASRAVTVAGSLLNKDKKIYASTIRAEYDAFRETFLNRSRDKNFLTIEQARKNKLQLDWQNFTPVKPNVIGEQVIEVELDVLVPYIDWTPFFRTWELFGKYPAILTDEVVGEQATSVFADAHEMLAVILKEKKLTAKGIYGIFAANQINDDDIVLTDADGKPLQTFLTLRQQSQKTKGAPNIALADFIAPKDSGKVDYMGAFCVTTGFGVDQWAAEFEKDLDDYNSIMVKALADRFAEAFAEYLHEKIRKEIWGYSCDEVLSKEALIEENYKGIRPAPGYPACPDHLEKPTIWKLLNVEKQIGVTLTESMAMWPASSVSGYYFGNPESKYFGLGKIKEDQVIDYAKRRNISTDLAMKWLNPNIAD</sequence>
<dbReference type="InterPro" id="IPR004223">
    <property type="entry name" value="VitB12-dep_Met_synth_activ_dom"/>
</dbReference>
<dbReference type="InterPro" id="IPR033706">
    <property type="entry name" value="Met_synthase_B12-bd"/>
</dbReference>
<keyword evidence="10" id="KW-0486">Methionine biosynthesis</keyword>
<dbReference type="Gene3D" id="3.20.20.20">
    <property type="entry name" value="Dihydropteroate synthase-like"/>
    <property type="match status" value="1"/>
</dbReference>
<dbReference type="InterPro" id="IPR037010">
    <property type="entry name" value="VitB12-dep_Met_synth_activ_sf"/>
</dbReference>
<dbReference type="PANTHER" id="PTHR45833">
    <property type="entry name" value="METHIONINE SYNTHASE"/>
    <property type="match status" value="1"/>
</dbReference>